<dbReference type="SUPFAM" id="SSF53474">
    <property type="entry name" value="alpha/beta-Hydrolases"/>
    <property type="match status" value="1"/>
</dbReference>
<sequence length="369" mass="39712">MSCLTAFLFGGVERRGNDTTPSSGNMQDTSVFSTTPADKPSPSPSPSIWASRPWTPVRSEDSSAIIGWTKARVSYLDSSPLEQQTLDVYIPLPPEHSTTPPPAGTLPLLPGKWIIFIHGGAWRDPKILSSAFIPAARRLLATNPGEISGMASLNYRLSPHPDHPSSSPDDAAGRNAHHPDHIADVLSGLSFLQQLAPDMEYVLAGHSCGATLAFQVVMRKPERWGLPGMQIRLPRAVVGFNGLYDLAGFIARPDEGFEDLREAYVEFTRGAFGDDESVWRDVCPTTAADPGGWVGEWAAGGGQKVCLVQSPEDTLVPRGQLEGLWAVLEDAGKGEVVVEEREASGGHDAIWMGEGMAPVLVEVLRSLDQ</sequence>
<feature type="active site" evidence="3">
    <location>
        <position position="313"/>
    </location>
</feature>
<dbReference type="Gene3D" id="3.40.50.1820">
    <property type="entry name" value="alpha/beta hydrolase"/>
    <property type="match status" value="1"/>
</dbReference>
<proteinExistence type="inferred from homology"/>
<dbReference type="AlphaFoldDB" id="A0AAJ0F446"/>
<dbReference type="PANTHER" id="PTHR48081">
    <property type="entry name" value="AB HYDROLASE SUPERFAMILY PROTEIN C4A8.06C"/>
    <property type="match status" value="1"/>
</dbReference>
<name>A0AAJ0F446_9PEZI</name>
<keyword evidence="6" id="KW-1185">Reference proteome</keyword>
<dbReference type="InterPro" id="IPR029058">
    <property type="entry name" value="AB_hydrolase_fold"/>
</dbReference>
<comment type="caution">
    <text evidence="5">The sequence shown here is derived from an EMBL/GenBank/DDBJ whole genome shotgun (WGS) entry which is preliminary data.</text>
</comment>
<dbReference type="Proteomes" id="UP001239445">
    <property type="component" value="Unassembled WGS sequence"/>
</dbReference>
<dbReference type="GO" id="GO:0034354">
    <property type="term" value="P:'de novo' NAD+ biosynthetic process from L-tryptophan"/>
    <property type="evidence" value="ECO:0007669"/>
    <property type="project" value="UniProtKB-UniRule"/>
</dbReference>
<reference evidence="5" key="1">
    <citation type="submission" date="2023-06" db="EMBL/GenBank/DDBJ databases">
        <title>Genome-scale phylogeny and comparative genomics of the fungal order Sordariales.</title>
        <authorList>
            <consortium name="Lawrence Berkeley National Laboratory"/>
            <person name="Hensen N."/>
            <person name="Bonometti L."/>
            <person name="Westerberg I."/>
            <person name="Brannstrom I.O."/>
            <person name="Guillou S."/>
            <person name="Cros-Aarteil S."/>
            <person name="Calhoun S."/>
            <person name="Haridas S."/>
            <person name="Kuo A."/>
            <person name="Mondo S."/>
            <person name="Pangilinan J."/>
            <person name="Riley R."/>
            <person name="Labutti K."/>
            <person name="Andreopoulos B."/>
            <person name="Lipzen A."/>
            <person name="Chen C."/>
            <person name="Yanf M."/>
            <person name="Daum C."/>
            <person name="Ng V."/>
            <person name="Clum A."/>
            <person name="Steindorff A."/>
            <person name="Ohm R."/>
            <person name="Martin F."/>
            <person name="Silar P."/>
            <person name="Natvig D."/>
            <person name="Lalanne C."/>
            <person name="Gautier V."/>
            <person name="Ament-Velasquez S.L."/>
            <person name="Kruys A."/>
            <person name="Hutchinson M.I."/>
            <person name="Powell A.J."/>
            <person name="Barry K."/>
            <person name="Miller A.N."/>
            <person name="Grigoriev I.V."/>
            <person name="Debuchy R."/>
            <person name="Gladieux P."/>
            <person name="Thoren M.H."/>
            <person name="Johannesson H."/>
        </authorList>
    </citation>
    <scope>NUCLEOTIDE SEQUENCE</scope>
    <source>
        <strain evidence="5">PSN4</strain>
    </source>
</reference>
<comment type="pathway">
    <text evidence="3">Amino-acid degradation; L-tryptophan degradation via kynurenine pathway; L-kynurenine from L-tryptophan: step 2/2.</text>
</comment>
<dbReference type="EMBL" id="MU839850">
    <property type="protein sequence ID" value="KAK1749998.1"/>
    <property type="molecule type" value="Genomic_DNA"/>
</dbReference>
<feature type="compositionally biased region" description="Polar residues" evidence="4">
    <location>
        <begin position="18"/>
        <end position="36"/>
    </location>
</feature>
<protein>
    <recommendedName>
        <fullName evidence="3">Kynurenine formamidase</fullName>
        <shortName evidence="3">KFA</shortName>
        <shortName evidence="3">KFase</shortName>
        <ecNumber evidence="3">3.5.1.9</ecNumber>
    </recommendedName>
    <alternativeName>
        <fullName evidence="3">Arylformamidase</fullName>
    </alternativeName>
    <alternativeName>
        <fullName evidence="3">N-formylkynurenine formamidase</fullName>
        <shortName evidence="3">FKF</shortName>
    </alternativeName>
</protein>
<dbReference type="PANTHER" id="PTHR48081:SF33">
    <property type="entry name" value="KYNURENINE FORMAMIDASE"/>
    <property type="match status" value="1"/>
</dbReference>
<keyword evidence="2 3" id="KW-0823">Tryptophan catabolism</keyword>
<evidence type="ECO:0000256" key="1">
    <source>
        <dbReference type="ARBA" id="ARBA00022801"/>
    </source>
</evidence>
<comment type="similarity">
    <text evidence="3">Belongs to the kynurenine formamidase family.</text>
</comment>
<dbReference type="GO" id="GO:0004061">
    <property type="term" value="F:arylformamidase activity"/>
    <property type="evidence" value="ECO:0007669"/>
    <property type="project" value="UniProtKB-UniRule"/>
</dbReference>
<comment type="function">
    <text evidence="3">Catalyzes the hydrolysis of N-formyl-L-kynurenine to L-kynurenine, the second step in the kynurenine pathway of tryptophan degradation. Kynurenine may be further oxidized to nicotinic acid, NAD(H) and NADP(H). Required for elimination of toxic metabolites.</text>
</comment>
<evidence type="ECO:0000256" key="4">
    <source>
        <dbReference type="SAM" id="MobiDB-lite"/>
    </source>
</evidence>
<feature type="active site" evidence="3">
    <location>
        <position position="347"/>
    </location>
</feature>
<comment type="catalytic activity">
    <reaction evidence="3">
        <text>N-formyl-L-kynurenine + H2O = L-kynurenine + formate + H(+)</text>
        <dbReference type="Rhea" id="RHEA:13009"/>
        <dbReference type="ChEBI" id="CHEBI:15377"/>
        <dbReference type="ChEBI" id="CHEBI:15378"/>
        <dbReference type="ChEBI" id="CHEBI:15740"/>
        <dbReference type="ChEBI" id="CHEBI:57959"/>
        <dbReference type="ChEBI" id="CHEBI:58629"/>
        <dbReference type="EC" id="3.5.1.9"/>
    </reaction>
</comment>
<feature type="region of interest" description="Disordered" evidence="4">
    <location>
        <begin position="152"/>
        <end position="178"/>
    </location>
</feature>
<evidence type="ECO:0000313" key="6">
    <source>
        <dbReference type="Proteomes" id="UP001239445"/>
    </source>
</evidence>
<dbReference type="InterPro" id="IPR027519">
    <property type="entry name" value="KFase_ver/fungi-typ"/>
</dbReference>
<evidence type="ECO:0000256" key="2">
    <source>
        <dbReference type="ARBA" id="ARBA00023079"/>
    </source>
</evidence>
<dbReference type="EC" id="3.5.1.9" evidence="3"/>
<feature type="active site" description="Nucleophile" evidence="3">
    <location>
        <position position="207"/>
    </location>
</feature>
<comment type="domain">
    <text evidence="3">The main chain amide nitrogen atoms of the second glycine and its adjacent residue in the HGGXW motif define the oxyanion hole, and stabilize the oxyanion that forms during the nucleophilic attack by the catalytic serine during substrate cleavage.</text>
</comment>
<dbReference type="InterPro" id="IPR050300">
    <property type="entry name" value="GDXG_lipolytic_enzyme"/>
</dbReference>
<feature type="region of interest" description="Disordered" evidence="4">
    <location>
        <begin position="13"/>
        <end position="54"/>
    </location>
</feature>
<dbReference type="HAMAP" id="MF_03014">
    <property type="entry name" value="KFase"/>
    <property type="match status" value="1"/>
</dbReference>
<comment type="subunit">
    <text evidence="3">Homodimer.</text>
</comment>
<keyword evidence="1 3" id="KW-0378">Hydrolase</keyword>
<gene>
    <name evidence="5" type="ORF">QBC47DRAFT_395022</name>
</gene>
<accession>A0AAJ0F446</accession>
<dbReference type="GO" id="GO:0019441">
    <property type="term" value="P:L-tryptophan catabolic process to kynurenine"/>
    <property type="evidence" value="ECO:0007669"/>
    <property type="project" value="UniProtKB-UniRule"/>
</dbReference>
<feature type="short sequence motif" description="HGGXW" evidence="3">
    <location>
        <begin position="118"/>
        <end position="122"/>
    </location>
</feature>
<evidence type="ECO:0000256" key="3">
    <source>
        <dbReference type="HAMAP-Rule" id="MF_03014"/>
    </source>
</evidence>
<evidence type="ECO:0000313" key="5">
    <source>
        <dbReference type="EMBL" id="KAK1749998.1"/>
    </source>
</evidence>
<organism evidence="5 6">
    <name type="scientific">Echria macrotheca</name>
    <dbReference type="NCBI Taxonomy" id="438768"/>
    <lineage>
        <taxon>Eukaryota</taxon>
        <taxon>Fungi</taxon>
        <taxon>Dikarya</taxon>
        <taxon>Ascomycota</taxon>
        <taxon>Pezizomycotina</taxon>
        <taxon>Sordariomycetes</taxon>
        <taxon>Sordariomycetidae</taxon>
        <taxon>Sordariales</taxon>
        <taxon>Schizotheciaceae</taxon>
        <taxon>Echria</taxon>
    </lineage>
</organism>